<dbReference type="EMBL" id="LXQD01000030">
    <property type="protein sequence ID" value="RCJ40994.1"/>
    <property type="molecule type" value="Genomic_DNA"/>
</dbReference>
<dbReference type="AlphaFoldDB" id="A0A367RZ72"/>
<gene>
    <name evidence="1" type="ORF">A6770_36660</name>
</gene>
<reference evidence="1" key="1">
    <citation type="submission" date="2016-04" db="EMBL/GenBank/DDBJ databases">
        <authorList>
            <person name="Tabuchi Yagui T.R."/>
        </authorList>
    </citation>
    <scope>NUCLEOTIDE SEQUENCE [LARGE SCALE GENOMIC DNA]</scope>
    <source>
        <strain evidence="1">NIES-26</strain>
    </source>
</reference>
<sequence>MKKARLIKSGEFVQASEAKYDDHQGIYQCPHCKSALHLRKEYTRSDGIIVSAAFIHPSHVTEEQKNCPLRIQK</sequence>
<comment type="caution">
    <text evidence="1">The sequence shown here is derived from an EMBL/GenBank/DDBJ whole genome shotgun (WGS) entry which is preliminary data.</text>
</comment>
<proteinExistence type="predicted"/>
<organism evidence="1 2">
    <name type="scientific">Nostoc minutum NIES-26</name>
    <dbReference type="NCBI Taxonomy" id="1844469"/>
    <lineage>
        <taxon>Bacteria</taxon>
        <taxon>Bacillati</taxon>
        <taxon>Cyanobacteriota</taxon>
        <taxon>Cyanophyceae</taxon>
        <taxon>Nostocales</taxon>
        <taxon>Nostocaceae</taxon>
        <taxon>Nostoc</taxon>
    </lineage>
</organism>
<accession>A0A367RZ72</accession>
<evidence type="ECO:0000313" key="2">
    <source>
        <dbReference type="Proteomes" id="UP000252107"/>
    </source>
</evidence>
<keyword evidence="2" id="KW-1185">Reference proteome</keyword>
<protein>
    <submittedName>
        <fullName evidence="1">Uncharacterized protein</fullName>
    </submittedName>
</protein>
<name>A0A367RZ72_9NOSO</name>
<evidence type="ECO:0000313" key="1">
    <source>
        <dbReference type="EMBL" id="RCJ40994.1"/>
    </source>
</evidence>
<dbReference type="Proteomes" id="UP000252107">
    <property type="component" value="Unassembled WGS sequence"/>
</dbReference>